<evidence type="ECO:0000313" key="3">
    <source>
        <dbReference type="Proteomes" id="UP000000305"/>
    </source>
</evidence>
<sequence length="78" mass="8737">MGTSFLHSAPVDCFHAGQKGLYPFARVVRKSQTAKLLGRKCAKPAEKNHEREKETNENPTHTKKSCDFLLMKSDCDAT</sequence>
<proteinExistence type="predicted"/>
<reference evidence="2 3" key="1">
    <citation type="journal article" date="2011" name="Science">
        <title>The ecoresponsive genome of Daphnia pulex.</title>
        <authorList>
            <person name="Colbourne J.K."/>
            <person name="Pfrender M.E."/>
            <person name="Gilbert D."/>
            <person name="Thomas W.K."/>
            <person name="Tucker A."/>
            <person name="Oakley T.H."/>
            <person name="Tokishita S."/>
            <person name="Aerts A."/>
            <person name="Arnold G.J."/>
            <person name="Basu M.K."/>
            <person name="Bauer D.J."/>
            <person name="Caceres C.E."/>
            <person name="Carmel L."/>
            <person name="Casola C."/>
            <person name="Choi J.H."/>
            <person name="Detter J.C."/>
            <person name="Dong Q."/>
            <person name="Dusheyko S."/>
            <person name="Eads B.D."/>
            <person name="Frohlich T."/>
            <person name="Geiler-Samerotte K.A."/>
            <person name="Gerlach D."/>
            <person name="Hatcher P."/>
            <person name="Jogdeo S."/>
            <person name="Krijgsveld J."/>
            <person name="Kriventseva E.V."/>
            <person name="Kultz D."/>
            <person name="Laforsch C."/>
            <person name="Lindquist E."/>
            <person name="Lopez J."/>
            <person name="Manak J.R."/>
            <person name="Muller J."/>
            <person name="Pangilinan J."/>
            <person name="Patwardhan R.P."/>
            <person name="Pitluck S."/>
            <person name="Pritham E.J."/>
            <person name="Rechtsteiner A."/>
            <person name="Rho M."/>
            <person name="Rogozin I.B."/>
            <person name="Sakarya O."/>
            <person name="Salamov A."/>
            <person name="Schaack S."/>
            <person name="Shapiro H."/>
            <person name="Shiga Y."/>
            <person name="Skalitzky C."/>
            <person name="Smith Z."/>
            <person name="Souvorov A."/>
            <person name="Sung W."/>
            <person name="Tang Z."/>
            <person name="Tsuchiya D."/>
            <person name="Tu H."/>
            <person name="Vos H."/>
            <person name="Wang M."/>
            <person name="Wolf Y.I."/>
            <person name="Yamagata H."/>
            <person name="Yamada T."/>
            <person name="Ye Y."/>
            <person name="Shaw J.R."/>
            <person name="Andrews J."/>
            <person name="Crease T.J."/>
            <person name="Tang H."/>
            <person name="Lucas S.M."/>
            <person name="Robertson H.M."/>
            <person name="Bork P."/>
            <person name="Koonin E.V."/>
            <person name="Zdobnov E.M."/>
            <person name="Grigoriev I.V."/>
            <person name="Lynch M."/>
            <person name="Boore J.L."/>
        </authorList>
    </citation>
    <scope>NUCLEOTIDE SEQUENCE [LARGE SCALE GENOMIC DNA]</scope>
</reference>
<protein>
    <submittedName>
        <fullName evidence="2">Uncharacterized protein</fullName>
    </submittedName>
</protein>
<evidence type="ECO:0000256" key="1">
    <source>
        <dbReference type="SAM" id="MobiDB-lite"/>
    </source>
</evidence>
<dbReference type="KEGG" id="dpx:DAPPUDRAFT_235908"/>
<dbReference type="Proteomes" id="UP000000305">
    <property type="component" value="Unassembled WGS sequence"/>
</dbReference>
<gene>
    <name evidence="2" type="ORF">DAPPUDRAFT_235908</name>
</gene>
<accession>E9FZD4</accession>
<evidence type="ECO:0000313" key="2">
    <source>
        <dbReference type="EMBL" id="EFX87282.1"/>
    </source>
</evidence>
<name>E9FZD4_DAPPU</name>
<keyword evidence="3" id="KW-1185">Reference proteome</keyword>
<dbReference type="AlphaFoldDB" id="E9FZD4"/>
<feature type="compositionally biased region" description="Basic and acidic residues" evidence="1">
    <location>
        <begin position="43"/>
        <end position="56"/>
    </location>
</feature>
<dbReference type="EMBL" id="GL732528">
    <property type="protein sequence ID" value="EFX87282.1"/>
    <property type="molecule type" value="Genomic_DNA"/>
</dbReference>
<feature type="region of interest" description="Disordered" evidence="1">
    <location>
        <begin position="41"/>
        <end position="65"/>
    </location>
</feature>
<organism evidence="2 3">
    <name type="scientific">Daphnia pulex</name>
    <name type="common">Water flea</name>
    <dbReference type="NCBI Taxonomy" id="6669"/>
    <lineage>
        <taxon>Eukaryota</taxon>
        <taxon>Metazoa</taxon>
        <taxon>Ecdysozoa</taxon>
        <taxon>Arthropoda</taxon>
        <taxon>Crustacea</taxon>
        <taxon>Branchiopoda</taxon>
        <taxon>Diplostraca</taxon>
        <taxon>Cladocera</taxon>
        <taxon>Anomopoda</taxon>
        <taxon>Daphniidae</taxon>
        <taxon>Daphnia</taxon>
    </lineage>
</organism>
<dbReference type="HOGENOM" id="CLU_2624527_0_0_1"/>
<dbReference type="InParanoid" id="E9FZD4"/>